<organism evidence="2 3">
    <name type="scientific">Pseudofrankia asymbiotica</name>
    <dbReference type="NCBI Taxonomy" id="1834516"/>
    <lineage>
        <taxon>Bacteria</taxon>
        <taxon>Bacillati</taxon>
        <taxon>Actinomycetota</taxon>
        <taxon>Actinomycetes</taxon>
        <taxon>Frankiales</taxon>
        <taxon>Frankiaceae</taxon>
        <taxon>Pseudofrankia</taxon>
    </lineage>
</organism>
<evidence type="ECO:0000256" key="1">
    <source>
        <dbReference type="SAM" id="MobiDB-lite"/>
    </source>
</evidence>
<reference evidence="3" key="1">
    <citation type="submission" date="2016-10" db="EMBL/GenBank/DDBJ databases">
        <title>Frankia sp. NRRL B-16386 Genome sequencing.</title>
        <authorList>
            <person name="Ghodhbane-Gtari F."/>
            <person name="Swanson E."/>
            <person name="Gueddou A."/>
            <person name="Hezbri K."/>
            <person name="Ktari K."/>
            <person name="Nouioui I."/>
            <person name="Morris K."/>
            <person name="Simpson S."/>
            <person name="Abebe-Akele F."/>
            <person name="Thomas K."/>
            <person name="Gtari M."/>
            <person name="Tisa L.S."/>
        </authorList>
    </citation>
    <scope>NUCLEOTIDE SEQUENCE [LARGE SCALE GENOMIC DNA]</scope>
    <source>
        <strain evidence="3">NRRL B-16386</strain>
    </source>
</reference>
<name>A0A1V2I6R0_9ACTN</name>
<keyword evidence="3" id="KW-1185">Reference proteome</keyword>
<evidence type="ECO:0000313" key="2">
    <source>
        <dbReference type="EMBL" id="ONH25784.1"/>
    </source>
</evidence>
<dbReference type="AlphaFoldDB" id="A0A1V2I6R0"/>
<proteinExistence type="predicted"/>
<dbReference type="EMBL" id="MOMC01000057">
    <property type="protein sequence ID" value="ONH25784.1"/>
    <property type="molecule type" value="Genomic_DNA"/>
</dbReference>
<sequence>MGAARTRWMPRSSRWGWVSLVRLGWASGDMMTRLVAGAFQRGQRKAPSFQPGSQAVVTRAADRAS</sequence>
<feature type="region of interest" description="Disordered" evidence="1">
    <location>
        <begin position="42"/>
        <end position="65"/>
    </location>
</feature>
<evidence type="ECO:0000313" key="3">
    <source>
        <dbReference type="Proteomes" id="UP000188929"/>
    </source>
</evidence>
<dbReference type="Proteomes" id="UP000188929">
    <property type="component" value="Unassembled WGS sequence"/>
</dbReference>
<comment type="caution">
    <text evidence="2">The sequence shown here is derived from an EMBL/GenBank/DDBJ whole genome shotgun (WGS) entry which is preliminary data.</text>
</comment>
<protein>
    <submittedName>
        <fullName evidence="2">Uncharacterized protein</fullName>
    </submittedName>
</protein>
<accession>A0A1V2I6R0</accession>
<gene>
    <name evidence="2" type="ORF">BL253_26815</name>
</gene>